<dbReference type="Gene3D" id="1.10.150.80">
    <property type="entry name" value="HRDC domain"/>
    <property type="match status" value="1"/>
</dbReference>
<organism evidence="2">
    <name type="scientific">bioreactor metagenome</name>
    <dbReference type="NCBI Taxonomy" id="1076179"/>
    <lineage>
        <taxon>unclassified sequences</taxon>
        <taxon>metagenomes</taxon>
        <taxon>ecological metagenomes</taxon>
    </lineage>
</organism>
<dbReference type="GO" id="GO:0000166">
    <property type="term" value="F:nucleotide binding"/>
    <property type="evidence" value="ECO:0007669"/>
    <property type="project" value="InterPro"/>
</dbReference>
<dbReference type="PROSITE" id="PS50967">
    <property type="entry name" value="HRDC"/>
    <property type="match status" value="1"/>
</dbReference>
<dbReference type="EMBL" id="VSSQ01000002">
    <property type="protein sequence ID" value="MPL55908.1"/>
    <property type="molecule type" value="Genomic_DNA"/>
</dbReference>
<keyword evidence="2" id="KW-0378">Hydrolase</keyword>
<name>A0A644SMP3_9ZZZZ</name>
<dbReference type="SMART" id="SM00341">
    <property type="entry name" value="HRDC"/>
    <property type="match status" value="1"/>
</dbReference>
<comment type="caution">
    <text evidence="2">The sequence shown here is derived from an EMBL/GenBank/DDBJ whole genome shotgun (WGS) entry which is preliminary data.</text>
</comment>
<dbReference type="GO" id="GO:0003676">
    <property type="term" value="F:nucleic acid binding"/>
    <property type="evidence" value="ECO:0007669"/>
    <property type="project" value="InterPro"/>
</dbReference>
<reference evidence="2" key="1">
    <citation type="submission" date="2019-08" db="EMBL/GenBank/DDBJ databases">
        <authorList>
            <person name="Kucharzyk K."/>
            <person name="Murdoch R.W."/>
            <person name="Higgins S."/>
            <person name="Loffler F."/>
        </authorList>
    </citation>
    <scope>NUCLEOTIDE SEQUENCE</scope>
</reference>
<protein>
    <submittedName>
        <fullName evidence="2">Ribonuclease D</fullName>
        <ecNumber evidence="2">3.1.13.5</ecNumber>
    </submittedName>
</protein>
<dbReference type="AlphaFoldDB" id="A0A644SMP3"/>
<dbReference type="SUPFAM" id="SSF47819">
    <property type="entry name" value="HRDC-like"/>
    <property type="match status" value="1"/>
</dbReference>
<feature type="domain" description="HRDC" evidence="1">
    <location>
        <begin position="90"/>
        <end position="163"/>
    </location>
</feature>
<dbReference type="GO" id="GO:0033890">
    <property type="term" value="F:ribonuclease D activity"/>
    <property type="evidence" value="ECO:0007669"/>
    <property type="project" value="UniProtKB-EC"/>
</dbReference>
<dbReference type="InterPro" id="IPR010997">
    <property type="entry name" value="HRDC-like_sf"/>
</dbReference>
<evidence type="ECO:0000313" key="2">
    <source>
        <dbReference type="EMBL" id="MPL55908.1"/>
    </source>
</evidence>
<sequence>MKLQPCHFLARLIKILIMRIKVFKVRILEEFLNTDEALINSFLEQHEIVNMNAKFINGNDNYWSIMVYYLIPNEKKVSNQTFKDSDENLTKEQKVIYEALKNWRLKKARELDVPSFYICHNSHLISITKFLPVSLKDFSEIKGFGNVRTDKYGEEILDVLMNV</sequence>
<dbReference type="InterPro" id="IPR002121">
    <property type="entry name" value="HRDC_dom"/>
</dbReference>
<dbReference type="Pfam" id="PF00570">
    <property type="entry name" value="HRDC"/>
    <property type="match status" value="1"/>
</dbReference>
<proteinExistence type="predicted"/>
<gene>
    <name evidence="2" type="primary">rnd_1</name>
    <name evidence="2" type="ORF">SDC9_01390</name>
</gene>
<dbReference type="InterPro" id="IPR044876">
    <property type="entry name" value="HRDC_dom_sf"/>
</dbReference>
<evidence type="ECO:0000259" key="1">
    <source>
        <dbReference type="PROSITE" id="PS50967"/>
    </source>
</evidence>
<dbReference type="EC" id="3.1.13.5" evidence="2"/>
<accession>A0A644SMP3</accession>